<dbReference type="OrthoDB" id="9802264at2"/>
<dbReference type="PROSITE" id="PS00211">
    <property type="entry name" value="ABC_TRANSPORTER_1"/>
    <property type="match status" value="1"/>
</dbReference>
<dbReference type="InterPro" id="IPR017871">
    <property type="entry name" value="ABC_transporter-like_CS"/>
</dbReference>
<comment type="similarity">
    <text evidence="1">Belongs to the ABC transporter superfamily.</text>
</comment>
<organism evidence="8 9">
    <name type="scientific">Burkholderia ubonensis</name>
    <dbReference type="NCBI Taxonomy" id="101571"/>
    <lineage>
        <taxon>Bacteria</taxon>
        <taxon>Pseudomonadati</taxon>
        <taxon>Pseudomonadota</taxon>
        <taxon>Betaproteobacteria</taxon>
        <taxon>Burkholderiales</taxon>
        <taxon>Burkholderiaceae</taxon>
        <taxon>Burkholderia</taxon>
        <taxon>Burkholderia cepacia complex</taxon>
    </lineage>
</organism>
<evidence type="ECO:0000256" key="5">
    <source>
        <dbReference type="ARBA" id="ARBA00022741"/>
    </source>
</evidence>
<dbReference type="Gene3D" id="3.40.50.300">
    <property type="entry name" value="P-loop containing nucleotide triphosphate hydrolases"/>
    <property type="match status" value="1"/>
</dbReference>
<evidence type="ECO:0000256" key="2">
    <source>
        <dbReference type="ARBA" id="ARBA00022448"/>
    </source>
</evidence>
<comment type="caution">
    <text evidence="8">The sequence shown here is derived from an EMBL/GenBank/DDBJ whole genome shotgun (WGS) entry which is preliminary data.</text>
</comment>
<evidence type="ECO:0000313" key="9">
    <source>
        <dbReference type="Proteomes" id="UP000062998"/>
    </source>
</evidence>
<dbReference type="GO" id="GO:0016887">
    <property type="term" value="F:ATP hydrolysis activity"/>
    <property type="evidence" value="ECO:0007669"/>
    <property type="project" value="InterPro"/>
</dbReference>
<dbReference type="SUPFAM" id="SSF52540">
    <property type="entry name" value="P-loop containing nucleoside triphosphate hydrolases"/>
    <property type="match status" value="1"/>
</dbReference>
<reference evidence="8 9" key="1">
    <citation type="submission" date="2015-11" db="EMBL/GenBank/DDBJ databases">
        <title>Expanding the genomic diversity of Burkholderia species for the development of highly accurate diagnostics.</title>
        <authorList>
            <person name="Sahl J."/>
            <person name="Keim P."/>
            <person name="Wagner D."/>
        </authorList>
    </citation>
    <scope>NUCLEOTIDE SEQUENCE [LARGE SCALE GENOMIC DNA]</scope>
    <source>
        <strain evidence="8 9">MSMB2167WGS</strain>
    </source>
</reference>
<name>A0A107EBW0_9BURK</name>
<dbReference type="GO" id="GO:0015424">
    <property type="term" value="F:ABC-type amino acid transporter activity"/>
    <property type="evidence" value="ECO:0007669"/>
    <property type="project" value="InterPro"/>
</dbReference>
<dbReference type="PANTHER" id="PTHR43166">
    <property type="entry name" value="AMINO ACID IMPORT ATP-BINDING PROTEIN"/>
    <property type="match status" value="1"/>
</dbReference>
<dbReference type="Pfam" id="PF00005">
    <property type="entry name" value="ABC_tran"/>
    <property type="match status" value="1"/>
</dbReference>
<evidence type="ECO:0000256" key="6">
    <source>
        <dbReference type="ARBA" id="ARBA00022840"/>
    </source>
</evidence>
<keyword evidence="3" id="KW-1003">Cell membrane</keyword>
<evidence type="ECO:0000256" key="1">
    <source>
        <dbReference type="ARBA" id="ARBA00005417"/>
    </source>
</evidence>
<dbReference type="FunFam" id="3.40.50.300:FF:000020">
    <property type="entry name" value="Amino acid ABC transporter ATP-binding component"/>
    <property type="match status" value="1"/>
</dbReference>
<dbReference type="InterPro" id="IPR003439">
    <property type="entry name" value="ABC_transporter-like_ATP-bd"/>
</dbReference>
<dbReference type="InterPro" id="IPR003593">
    <property type="entry name" value="AAA+_ATPase"/>
</dbReference>
<proteinExistence type="inferred from homology"/>
<dbReference type="InterPro" id="IPR050086">
    <property type="entry name" value="MetN_ABC_transporter-like"/>
</dbReference>
<dbReference type="AlphaFoldDB" id="A0A107EBW0"/>
<dbReference type="CDD" id="cd03262">
    <property type="entry name" value="ABC_HisP_GlnQ"/>
    <property type="match status" value="1"/>
</dbReference>
<dbReference type="RefSeq" id="WP_060323956.1">
    <property type="nucleotide sequence ID" value="NZ_LPIU01000092.1"/>
</dbReference>
<dbReference type="PROSITE" id="PS50893">
    <property type="entry name" value="ABC_TRANSPORTER_2"/>
    <property type="match status" value="1"/>
</dbReference>
<dbReference type="InterPro" id="IPR030679">
    <property type="entry name" value="ABC_ATPase_HisP-typ"/>
</dbReference>
<accession>A0A107EBW0</accession>
<dbReference type="InterPro" id="IPR027417">
    <property type="entry name" value="P-loop_NTPase"/>
</dbReference>
<dbReference type="PIRSF" id="PIRSF039085">
    <property type="entry name" value="ABC_ATPase_HisP"/>
    <property type="match status" value="1"/>
</dbReference>
<dbReference type="PANTHER" id="PTHR43166:SF4">
    <property type="entry name" value="PHOSPHONATES IMPORT ATP-BINDING PROTEIN PHNC"/>
    <property type="match status" value="1"/>
</dbReference>
<dbReference type="SMART" id="SM00382">
    <property type="entry name" value="AAA"/>
    <property type="match status" value="1"/>
</dbReference>
<keyword evidence="2" id="KW-0813">Transport</keyword>
<keyword evidence="4" id="KW-0472">Membrane</keyword>
<sequence length="269" mass="29373">MNGTAHHHREVSMTNANAVVRAVDVRKSYGEFQALHGITLDVAQGEVLCIIGPSGSGKSTFLRCINQLETISAGALWVNGELAGYRRVGDRLHELTECQIARQRLSTSMVFQRFNLFPHKTVLENVIEGPVQVLGRRRAQAQEEARALLARVGLAHKCDAFPVELSGGQQQRVAIARALAMHPQLILFDEPTSALDPELVGEVLAVMRDLAKSGMTMIVVTHELGFAREVADRVVFMDGGRIIESGPPDQVLSAPTHPRTRDFISAVIA</sequence>
<dbReference type="Proteomes" id="UP000062998">
    <property type="component" value="Unassembled WGS sequence"/>
</dbReference>
<protein>
    <submittedName>
        <fullName evidence="8">Ectoine/hydroxyectoine ABC transporter ATP-binding protein EhuA</fullName>
    </submittedName>
</protein>
<dbReference type="GO" id="GO:0005524">
    <property type="term" value="F:ATP binding"/>
    <property type="evidence" value="ECO:0007669"/>
    <property type="project" value="UniProtKB-KW"/>
</dbReference>
<keyword evidence="5" id="KW-0547">Nucleotide-binding</keyword>
<keyword evidence="6 8" id="KW-0067">ATP-binding</keyword>
<keyword evidence="4" id="KW-0997">Cell inner membrane</keyword>
<feature type="domain" description="ABC transporter" evidence="7">
    <location>
        <begin position="20"/>
        <end position="264"/>
    </location>
</feature>
<evidence type="ECO:0000256" key="3">
    <source>
        <dbReference type="ARBA" id="ARBA00022475"/>
    </source>
</evidence>
<evidence type="ECO:0000313" key="8">
    <source>
        <dbReference type="EMBL" id="KWE07171.1"/>
    </source>
</evidence>
<gene>
    <name evidence="8" type="ORF">WL73_10385</name>
</gene>
<evidence type="ECO:0000259" key="7">
    <source>
        <dbReference type="PROSITE" id="PS50893"/>
    </source>
</evidence>
<evidence type="ECO:0000256" key="4">
    <source>
        <dbReference type="ARBA" id="ARBA00022519"/>
    </source>
</evidence>
<dbReference type="EMBL" id="LPIX01000035">
    <property type="protein sequence ID" value="KWE07171.1"/>
    <property type="molecule type" value="Genomic_DNA"/>
</dbReference>